<sequence length="186" mass="18636">MLKPTSILPPVLRVGFADLQQWFEVPVGVGEAGVSVREHSAGPRPGQRFANSAGPDSQAVAQGSECAPPDGASAGERSDNAGRAAREAGPEGGPEGGPEPGPEPGRWSGSVCWAGQSGSGPAGGAEAGRWRGSSVAADVDVESAAVGGQTDAGDVSAAVTESAAGVLTDEAESVHKLQEEKPRFRK</sequence>
<accession>A0A401QL57</accession>
<feature type="compositionally biased region" description="Basic and acidic residues" evidence="1">
    <location>
        <begin position="172"/>
        <end position="186"/>
    </location>
</feature>
<dbReference type="Proteomes" id="UP000288216">
    <property type="component" value="Unassembled WGS sequence"/>
</dbReference>
<reference evidence="2 3" key="1">
    <citation type="journal article" date="2018" name="Nat. Ecol. Evol.">
        <title>Shark genomes provide insights into elasmobranch evolution and the origin of vertebrates.</title>
        <authorList>
            <person name="Hara Y"/>
            <person name="Yamaguchi K"/>
            <person name="Onimaru K"/>
            <person name="Kadota M"/>
            <person name="Koyanagi M"/>
            <person name="Keeley SD"/>
            <person name="Tatsumi K"/>
            <person name="Tanaka K"/>
            <person name="Motone F"/>
            <person name="Kageyama Y"/>
            <person name="Nozu R"/>
            <person name="Adachi N"/>
            <person name="Nishimura O"/>
            <person name="Nakagawa R"/>
            <person name="Tanegashima C"/>
            <person name="Kiyatake I"/>
            <person name="Matsumoto R"/>
            <person name="Murakumo K"/>
            <person name="Nishida K"/>
            <person name="Terakita A"/>
            <person name="Kuratani S"/>
            <person name="Sato K"/>
            <person name="Hyodo S Kuraku.S."/>
        </authorList>
    </citation>
    <scope>NUCLEOTIDE SEQUENCE [LARGE SCALE GENOMIC DNA]</scope>
</reference>
<feature type="region of interest" description="Disordered" evidence="1">
    <location>
        <begin position="36"/>
        <end position="134"/>
    </location>
</feature>
<gene>
    <name evidence="2" type="ORF">scyTo_0026809</name>
</gene>
<feature type="region of interest" description="Disordered" evidence="1">
    <location>
        <begin position="164"/>
        <end position="186"/>
    </location>
</feature>
<name>A0A401QL57_SCYTO</name>
<keyword evidence="3" id="KW-1185">Reference proteome</keyword>
<feature type="compositionally biased region" description="Basic and acidic residues" evidence="1">
    <location>
        <begin position="76"/>
        <end position="89"/>
    </location>
</feature>
<evidence type="ECO:0000313" key="3">
    <source>
        <dbReference type="Proteomes" id="UP000288216"/>
    </source>
</evidence>
<dbReference type="EMBL" id="BFAA01243529">
    <property type="protein sequence ID" value="GCB86151.1"/>
    <property type="molecule type" value="Genomic_DNA"/>
</dbReference>
<evidence type="ECO:0000256" key="1">
    <source>
        <dbReference type="SAM" id="MobiDB-lite"/>
    </source>
</evidence>
<protein>
    <submittedName>
        <fullName evidence="2">Uncharacterized protein</fullName>
    </submittedName>
</protein>
<proteinExistence type="predicted"/>
<comment type="caution">
    <text evidence="2">The sequence shown here is derived from an EMBL/GenBank/DDBJ whole genome shotgun (WGS) entry which is preliminary data.</text>
</comment>
<organism evidence="2 3">
    <name type="scientific">Scyliorhinus torazame</name>
    <name type="common">Cloudy catshark</name>
    <name type="synonym">Catulus torazame</name>
    <dbReference type="NCBI Taxonomy" id="75743"/>
    <lineage>
        <taxon>Eukaryota</taxon>
        <taxon>Metazoa</taxon>
        <taxon>Chordata</taxon>
        <taxon>Craniata</taxon>
        <taxon>Vertebrata</taxon>
        <taxon>Chondrichthyes</taxon>
        <taxon>Elasmobranchii</taxon>
        <taxon>Galeomorphii</taxon>
        <taxon>Galeoidea</taxon>
        <taxon>Carcharhiniformes</taxon>
        <taxon>Scyliorhinidae</taxon>
        <taxon>Scyliorhinus</taxon>
    </lineage>
</organism>
<dbReference type="AlphaFoldDB" id="A0A401QL57"/>
<evidence type="ECO:0000313" key="2">
    <source>
        <dbReference type="EMBL" id="GCB86151.1"/>
    </source>
</evidence>
<feature type="compositionally biased region" description="Gly residues" evidence="1">
    <location>
        <begin position="117"/>
        <end position="126"/>
    </location>
</feature>